<dbReference type="EMBL" id="BONV01000058">
    <property type="protein sequence ID" value="GIG84759.1"/>
    <property type="molecule type" value="Genomic_DNA"/>
</dbReference>
<dbReference type="InterPro" id="IPR052350">
    <property type="entry name" value="Metallo-dep_Lactonases"/>
</dbReference>
<dbReference type="SUPFAM" id="SSF51556">
    <property type="entry name" value="Metallo-dependent hydrolases"/>
    <property type="match status" value="1"/>
</dbReference>
<evidence type="ECO:0000313" key="3">
    <source>
        <dbReference type="EMBL" id="GIG84759.1"/>
    </source>
</evidence>
<name>A0A8J3Q172_9ACTN</name>
<sequence>MIDAHHHLWDPSRRSYPWMTGDALAPVRKPYGLEDLRRETSAAGVNGTVLVQTVSDIDETVEFLGTAGRSDGLIAGVVGWADLTADVTGQVERLRAAAGGELLVGLRHQVQDEADPEWIARPDVRAGLRAAAAAGLAYDLLVLVPQIPAALSVARELPDLRFVLDHAAKPPIASGELEPWASGLDELAKLPNVACKLSGLVTEASWTDWETPQFAPYADRVLDSFGPDRVMFGSDWPVCELAASYAQVVELAAELASGLSEAERAQVFGATAQEWYGLPDTDDLDASLLR</sequence>
<dbReference type="InterPro" id="IPR032466">
    <property type="entry name" value="Metal_Hydrolase"/>
</dbReference>
<proteinExistence type="inferred from homology"/>
<dbReference type="PANTHER" id="PTHR43569:SF2">
    <property type="entry name" value="AMIDOHYDROLASE-RELATED DOMAIN-CONTAINING PROTEIN"/>
    <property type="match status" value="1"/>
</dbReference>
<comment type="similarity">
    <text evidence="1">Belongs to the metallo-dependent hydrolases superfamily.</text>
</comment>
<dbReference type="InterPro" id="IPR006680">
    <property type="entry name" value="Amidohydro-rel"/>
</dbReference>
<dbReference type="AlphaFoldDB" id="A0A8J3Q172"/>
<dbReference type="Proteomes" id="UP000630097">
    <property type="component" value="Unassembled WGS sequence"/>
</dbReference>
<evidence type="ECO:0000259" key="2">
    <source>
        <dbReference type="Pfam" id="PF04909"/>
    </source>
</evidence>
<dbReference type="GO" id="GO:0016787">
    <property type="term" value="F:hydrolase activity"/>
    <property type="evidence" value="ECO:0007669"/>
    <property type="project" value="InterPro"/>
</dbReference>
<comment type="caution">
    <text evidence="3">The sequence shown here is derived from an EMBL/GenBank/DDBJ whole genome shotgun (WGS) entry which is preliminary data.</text>
</comment>
<gene>
    <name evidence="3" type="ORF">Pka01_78860</name>
</gene>
<accession>A0A8J3Q172</accession>
<keyword evidence="4" id="KW-1185">Reference proteome</keyword>
<evidence type="ECO:0000313" key="4">
    <source>
        <dbReference type="Proteomes" id="UP000630097"/>
    </source>
</evidence>
<organism evidence="3 4">
    <name type="scientific">Planotetraspora kaengkrachanensis</name>
    <dbReference type="NCBI Taxonomy" id="575193"/>
    <lineage>
        <taxon>Bacteria</taxon>
        <taxon>Bacillati</taxon>
        <taxon>Actinomycetota</taxon>
        <taxon>Actinomycetes</taxon>
        <taxon>Streptosporangiales</taxon>
        <taxon>Streptosporangiaceae</taxon>
        <taxon>Planotetraspora</taxon>
    </lineage>
</organism>
<evidence type="ECO:0000256" key="1">
    <source>
        <dbReference type="ARBA" id="ARBA00038310"/>
    </source>
</evidence>
<dbReference type="PANTHER" id="PTHR43569">
    <property type="entry name" value="AMIDOHYDROLASE"/>
    <property type="match status" value="1"/>
</dbReference>
<dbReference type="Gene3D" id="3.20.20.140">
    <property type="entry name" value="Metal-dependent hydrolases"/>
    <property type="match status" value="1"/>
</dbReference>
<dbReference type="RefSeq" id="WP_203888019.1">
    <property type="nucleotide sequence ID" value="NZ_BAABHH010000040.1"/>
</dbReference>
<reference evidence="3 4" key="1">
    <citation type="submission" date="2021-01" db="EMBL/GenBank/DDBJ databases">
        <title>Whole genome shotgun sequence of Planotetraspora kaengkrachanensis NBRC 104272.</title>
        <authorList>
            <person name="Komaki H."/>
            <person name="Tamura T."/>
        </authorList>
    </citation>
    <scope>NUCLEOTIDE SEQUENCE [LARGE SCALE GENOMIC DNA]</scope>
    <source>
        <strain evidence="3 4">NBRC 104272</strain>
    </source>
</reference>
<dbReference type="Pfam" id="PF04909">
    <property type="entry name" value="Amidohydro_2"/>
    <property type="match status" value="1"/>
</dbReference>
<protein>
    <submittedName>
        <fullName evidence="3">Amidohydrolase</fullName>
    </submittedName>
</protein>
<feature type="domain" description="Amidohydrolase-related" evidence="2">
    <location>
        <begin position="2"/>
        <end position="278"/>
    </location>
</feature>